<evidence type="ECO:0000256" key="1">
    <source>
        <dbReference type="ARBA" id="ARBA00022722"/>
    </source>
</evidence>
<keyword evidence="9" id="KW-1185">Reference proteome</keyword>
<feature type="region of interest" description="Disordered" evidence="7">
    <location>
        <begin position="139"/>
        <end position="176"/>
    </location>
</feature>
<keyword evidence="4" id="KW-0539">Nucleus</keyword>
<gene>
    <name evidence="8" type="ORF">THAOC_00579</name>
</gene>
<protein>
    <recommendedName>
        <fullName evidence="5">U6 snRNA phosphodiesterase 1</fullName>
    </recommendedName>
    <alternativeName>
        <fullName evidence="6">3'-5' RNA exonuclease USB1</fullName>
    </alternativeName>
</protein>
<keyword evidence="3" id="KW-0456">Lyase</keyword>
<dbReference type="Pfam" id="PF09749">
    <property type="entry name" value="HVSL"/>
    <property type="match status" value="1"/>
</dbReference>
<evidence type="ECO:0000256" key="3">
    <source>
        <dbReference type="ARBA" id="ARBA00023239"/>
    </source>
</evidence>
<comment type="caution">
    <text evidence="8">The sequence shown here is derived from an EMBL/GenBank/DDBJ whole genome shotgun (WGS) entry which is preliminary data.</text>
</comment>
<sequence>MEALAGYASSSSSACEERPSQPSGACTDDCTDSSHTSLTEHESLPPSPPRDAPDGGTADDPSGPGGIGDGAPDEAGDDGRRRKRLRSRAPDALAGYGVGREVSVDYGARGGALFRRTQPHWEGRWAGHIYLPFPAEETLGLANGEDSPTARRHGPPADNSDSSSEEGSSESEDERCEQSMLFIPTARKLVDHWACMLRGQCNGSLSYERLVIVPHFGTRDGPSLHVSLARPVFLPSSSVDPFMEDVQRSLRTVLTRQQDPRVRWSKPRVLQLQPRNAVLLTNDTGTRSFLAMPVSDQSSRWVKQTLLPPIDAAMLKFGQQTYYTSNSGPAGGGATPERSTSEYGTGCVLHVSVASVSGDVVAGSQGVELPGAEPGNKAPLFPGEGCGGRATAEDRSSLPAVIPVQVDRVTVDFGGGKKFALDL</sequence>
<dbReference type="GO" id="GO:0016829">
    <property type="term" value="F:lyase activity"/>
    <property type="evidence" value="ECO:0007669"/>
    <property type="project" value="UniProtKB-KW"/>
</dbReference>
<keyword evidence="1" id="KW-0540">Nuclease</keyword>
<evidence type="ECO:0000256" key="4">
    <source>
        <dbReference type="ARBA" id="ARBA00023242"/>
    </source>
</evidence>
<dbReference type="OrthoDB" id="49151at2759"/>
<dbReference type="eggNOG" id="ENOG502QYGD">
    <property type="taxonomic scope" value="Eukaryota"/>
</dbReference>
<evidence type="ECO:0000313" key="8">
    <source>
        <dbReference type="EMBL" id="EJK77580.1"/>
    </source>
</evidence>
<organism evidence="8 9">
    <name type="scientific">Thalassiosira oceanica</name>
    <name type="common">Marine diatom</name>
    <dbReference type="NCBI Taxonomy" id="159749"/>
    <lineage>
        <taxon>Eukaryota</taxon>
        <taxon>Sar</taxon>
        <taxon>Stramenopiles</taxon>
        <taxon>Ochrophyta</taxon>
        <taxon>Bacillariophyta</taxon>
        <taxon>Coscinodiscophyceae</taxon>
        <taxon>Thalassiosirophycidae</taxon>
        <taxon>Thalassiosirales</taxon>
        <taxon>Thalassiosiraceae</taxon>
        <taxon>Thalassiosira</taxon>
    </lineage>
</organism>
<dbReference type="Gene3D" id="3.90.1140.10">
    <property type="entry name" value="Cyclic phosphodiesterase"/>
    <property type="match status" value="1"/>
</dbReference>
<dbReference type="AlphaFoldDB" id="K0TIX8"/>
<evidence type="ECO:0000256" key="6">
    <source>
        <dbReference type="ARBA" id="ARBA00030030"/>
    </source>
</evidence>
<feature type="region of interest" description="Disordered" evidence="7">
    <location>
        <begin position="1"/>
        <end position="88"/>
    </location>
</feature>
<dbReference type="GO" id="GO:0000175">
    <property type="term" value="F:3'-5'-RNA exonuclease activity"/>
    <property type="evidence" value="ECO:0007669"/>
    <property type="project" value="TreeGrafter"/>
</dbReference>
<proteinExistence type="predicted"/>
<dbReference type="GO" id="GO:0005634">
    <property type="term" value="C:nucleus"/>
    <property type="evidence" value="ECO:0007669"/>
    <property type="project" value="TreeGrafter"/>
</dbReference>
<accession>K0TIX8</accession>
<evidence type="ECO:0000256" key="2">
    <source>
        <dbReference type="ARBA" id="ARBA00022801"/>
    </source>
</evidence>
<evidence type="ECO:0000313" key="9">
    <source>
        <dbReference type="Proteomes" id="UP000266841"/>
    </source>
</evidence>
<reference evidence="8 9" key="1">
    <citation type="journal article" date="2012" name="Genome Biol.">
        <title>Genome and low-iron response of an oceanic diatom adapted to chronic iron limitation.</title>
        <authorList>
            <person name="Lommer M."/>
            <person name="Specht M."/>
            <person name="Roy A.S."/>
            <person name="Kraemer L."/>
            <person name="Andreson R."/>
            <person name="Gutowska M.A."/>
            <person name="Wolf J."/>
            <person name="Bergner S.V."/>
            <person name="Schilhabel M.B."/>
            <person name="Klostermeier U.C."/>
            <person name="Beiko R.G."/>
            <person name="Rosenstiel P."/>
            <person name="Hippler M."/>
            <person name="Laroche J."/>
        </authorList>
    </citation>
    <scope>NUCLEOTIDE SEQUENCE [LARGE SCALE GENOMIC DNA]</scope>
    <source>
        <strain evidence="8 9">CCMP1005</strain>
    </source>
</reference>
<dbReference type="GO" id="GO:0034477">
    <property type="term" value="P:U6 snRNA 3'-end processing"/>
    <property type="evidence" value="ECO:0007669"/>
    <property type="project" value="InterPro"/>
</dbReference>
<dbReference type="PANTHER" id="PTHR13522">
    <property type="entry name" value="U6 SNRNA PHOSPHODIESTERASE 1"/>
    <property type="match status" value="1"/>
</dbReference>
<feature type="region of interest" description="Disordered" evidence="7">
    <location>
        <begin position="369"/>
        <end position="394"/>
    </location>
</feature>
<name>K0TIX8_THAOC</name>
<dbReference type="Proteomes" id="UP000266841">
    <property type="component" value="Unassembled WGS sequence"/>
</dbReference>
<dbReference type="EMBL" id="AGNL01000683">
    <property type="protein sequence ID" value="EJK77580.1"/>
    <property type="molecule type" value="Genomic_DNA"/>
</dbReference>
<keyword evidence="2" id="KW-0378">Hydrolase</keyword>
<evidence type="ECO:0000256" key="7">
    <source>
        <dbReference type="SAM" id="MobiDB-lite"/>
    </source>
</evidence>
<evidence type="ECO:0000256" key="5">
    <source>
        <dbReference type="ARBA" id="ARBA00029543"/>
    </source>
</evidence>
<dbReference type="InterPro" id="IPR027521">
    <property type="entry name" value="Usb1"/>
</dbReference>
<dbReference type="PANTHER" id="PTHR13522:SF3">
    <property type="entry name" value="U6 SNRNA PHOSPHODIESTERASE 1"/>
    <property type="match status" value="1"/>
</dbReference>
<feature type="compositionally biased region" description="Acidic residues" evidence="7">
    <location>
        <begin position="163"/>
        <end position="175"/>
    </location>
</feature>